<gene>
    <name evidence="2" type="ORF">CPT34_24550</name>
</gene>
<dbReference type="EMBL" id="NXDM01000027">
    <property type="protein sequence ID" value="PCK78453.1"/>
    <property type="molecule type" value="Genomic_DNA"/>
</dbReference>
<dbReference type="AlphaFoldDB" id="A0A2A5KN64"/>
<name>A0A2A5KN64_9HYPH</name>
<dbReference type="RefSeq" id="WP_029875516.1">
    <property type="nucleotide sequence ID" value="NZ_NXDM01000027.1"/>
</dbReference>
<evidence type="ECO:0000313" key="2">
    <source>
        <dbReference type="EMBL" id="PCK78453.1"/>
    </source>
</evidence>
<protein>
    <submittedName>
        <fullName evidence="2">Uncharacterized protein</fullName>
    </submittedName>
</protein>
<comment type="caution">
    <text evidence="2">The sequence shown here is derived from an EMBL/GenBank/DDBJ whole genome shotgun (WGS) entry which is preliminary data.</text>
</comment>
<feature type="region of interest" description="Disordered" evidence="1">
    <location>
        <begin position="1"/>
        <end position="22"/>
    </location>
</feature>
<sequence>MREQEKTGKTETNAATTIPPVERTSADLVLGRRDEDRWEVTAATPRGQAWARDHFCCALRQSFTGTMCLDIMSADRLLKEAHDDGLTTEFVSLSGKDIY</sequence>
<dbReference type="Proteomes" id="UP000218807">
    <property type="component" value="Unassembled WGS sequence"/>
</dbReference>
<accession>A0A2A5KN64</accession>
<keyword evidence="3" id="KW-1185">Reference proteome</keyword>
<evidence type="ECO:0000256" key="1">
    <source>
        <dbReference type="SAM" id="MobiDB-lite"/>
    </source>
</evidence>
<evidence type="ECO:0000313" key="3">
    <source>
        <dbReference type="Proteomes" id="UP000218807"/>
    </source>
</evidence>
<organism evidence="2 3">
    <name type="scientific">Rhizobium sophoriradicis</name>
    <dbReference type="NCBI Taxonomy" id="1535245"/>
    <lineage>
        <taxon>Bacteria</taxon>
        <taxon>Pseudomonadati</taxon>
        <taxon>Pseudomonadota</taxon>
        <taxon>Alphaproteobacteria</taxon>
        <taxon>Hyphomicrobiales</taxon>
        <taxon>Rhizobiaceae</taxon>
        <taxon>Rhizobium/Agrobacterium group</taxon>
        <taxon>Rhizobium</taxon>
    </lineage>
</organism>
<reference evidence="2 3" key="1">
    <citation type="submission" date="2017-09" db="EMBL/GenBank/DDBJ databases">
        <title>Comparative genomics of rhizobia isolated from Phaseolus vulgaris in China.</title>
        <authorList>
            <person name="Tong W."/>
        </authorList>
    </citation>
    <scope>NUCLEOTIDE SEQUENCE [LARGE SCALE GENOMIC DNA]</scope>
    <source>
        <strain evidence="2 3">L101</strain>
    </source>
</reference>
<proteinExistence type="predicted"/>